<evidence type="ECO:0000313" key="3">
    <source>
        <dbReference type="Proteomes" id="UP001178461"/>
    </source>
</evidence>
<comment type="caution">
    <text evidence="2">The sequence shown here is derived from an EMBL/GenBank/DDBJ whole genome shotgun (WGS) entry which is preliminary data.</text>
</comment>
<feature type="non-terminal residue" evidence="2">
    <location>
        <position position="96"/>
    </location>
</feature>
<feature type="non-terminal residue" evidence="2">
    <location>
        <position position="1"/>
    </location>
</feature>
<organism evidence="2 3">
    <name type="scientific">Podarcis lilfordi</name>
    <name type="common">Lilford's wall lizard</name>
    <dbReference type="NCBI Taxonomy" id="74358"/>
    <lineage>
        <taxon>Eukaryota</taxon>
        <taxon>Metazoa</taxon>
        <taxon>Chordata</taxon>
        <taxon>Craniata</taxon>
        <taxon>Vertebrata</taxon>
        <taxon>Euteleostomi</taxon>
        <taxon>Lepidosauria</taxon>
        <taxon>Squamata</taxon>
        <taxon>Bifurcata</taxon>
        <taxon>Unidentata</taxon>
        <taxon>Episquamata</taxon>
        <taxon>Laterata</taxon>
        <taxon>Lacertibaenia</taxon>
        <taxon>Lacertidae</taxon>
        <taxon>Podarcis</taxon>
    </lineage>
</organism>
<dbReference type="AlphaFoldDB" id="A0AA35QQZ8"/>
<evidence type="ECO:0000313" key="2">
    <source>
        <dbReference type="EMBL" id="CAI7935559.1"/>
    </source>
</evidence>
<accession>A0AA35QQZ8</accession>
<sequence>LPEGAVWHRHAGERREDETGPPGQGGGAGQRTTSQHLGRTDRSLWGPGARGRDDRPQRAPGAAAGRLRRLRVASRAMPFHRPREPQGEGALHERRQ</sequence>
<reference evidence="2" key="1">
    <citation type="submission" date="2022-12" db="EMBL/GenBank/DDBJ databases">
        <authorList>
            <person name="Alioto T."/>
            <person name="Alioto T."/>
            <person name="Gomez Garrido J."/>
        </authorList>
    </citation>
    <scope>NUCLEOTIDE SEQUENCE</scope>
</reference>
<name>A0AA35QQZ8_9SAUR</name>
<evidence type="ECO:0000256" key="1">
    <source>
        <dbReference type="SAM" id="MobiDB-lite"/>
    </source>
</evidence>
<dbReference type="Proteomes" id="UP001178461">
    <property type="component" value="Unassembled WGS sequence"/>
</dbReference>
<gene>
    <name evidence="2" type="ORF">PODLI_1B029293</name>
</gene>
<feature type="region of interest" description="Disordered" evidence="1">
    <location>
        <begin position="1"/>
        <end position="96"/>
    </location>
</feature>
<protein>
    <submittedName>
        <fullName evidence="2">Uncharacterized protein</fullName>
    </submittedName>
</protein>
<proteinExistence type="predicted"/>
<keyword evidence="3" id="KW-1185">Reference proteome</keyword>
<dbReference type="EMBL" id="CANTUW010001461">
    <property type="protein sequence ID" value="CAI7935559.1"/>
    <property type="molecule type" value="Genomic_DNA"/>
</dbReference>
<feature type="compositionally biased region" description="Basic and acidic residues" evidence="1">
    <location>
        <begin position="81"/>
        <end position="96"/>
    </location>
</feature>